<dbReference type="Proteomes" id="UP000199223">
    <property type="component" value="Unassembled WGS sequence"/>
</dbReference>
<dbReference type="InterPro" id="IPR034660">
    <property type="entry name" value="DinB/YfiT-like"/>
</dbReference>
<feature type="binding site" evidence="3">
    <location>
        <position position="139"/>
    </location>
    <ligand>
        <name>a divalent metal cation</name>
        <dbReference type="ChEBI" id="CHEBI:60240"/>
    </ligand>
</feature>
<evidence type="ECO:0000256" key="2">
    <source>
        <dbReference type="ARBA" id="ARBA00022723"/>
    </source>
</evidence>
<protein>
    <submittedName>
        <fullName evidence="5">Uncharacterized damage-inducible protein DinB (Forms a four-helix bundle)</fullName>
    </submittedName>
</protein>
<feature type="region of interest" description="Disordered" evidence="4">
    <location>
        <begin position="177"/>
        <end position="198"/>
    </location>
</feature>
<dbReference type="EMBL" id="FNZA01000011">
    <property type="protein sequence ID" value="SEJ57670.1"/>
    <property type="molecule type" value="Genomic_DNA"/>
</dbReference>
<evidence type="ECO:0000256" key="1">
    <source>
        <dbReference type="ARBA" id="ARBA00008635"/>
    </source>
</evidence>
<reference evidence="6" key="1">
    <citation type="submission" date="2016-10" db="EMBL/GenBank/DDBJ databases">
        <authorList>
            <person name="Varghese N."/>
            <person name="Submissions S."/>
        </authorList>
    </citation>
    <scope>NUCLEOTIDE SEQUENCE [LARGE SCALE GENOMIC DNA]</scope>
    <source>
        <strain evidence="6">CGMCC 1.10218</strain>
    </source>
</reference>
<dbReference type="AlphaFoldDB" id="A0A1H7A721"/>
<evidence type="ECO:0000313" key="6">
    <source>
        <dbReference type="Proteomes" id="UP000199223"/>
    </source>
</evidence>
<dbReference type="OrthoDB" id="67481at2"/>
<dbReference type="RefSeq" id="WP_092264830.1">
    <property type="nucleotide sequence ID" value="NZ_FNZA01000011.1"/>
</dbReference>
<feature type="binding site" evidence="3">
    <location>
        <position position="49"/>
    </location>
    <ligand>
        <name>a divalent metal cation</name>
        <dbReference type="ChEBI" id="CHEBI:60240"/>
    </ligand>
</feature>
<dbReference type="Gene3D" id="1.20.120.450">
    <property type="entry name" value="dinb family like domain"/>
    <property type="match status" value="1"/>
</dbReference>
<dbReference type="SUPFAM" id="SSF109854">
    <property type="entry name" value="DinB/YfiT-like putative metalloenzymes"/>
    <property type="match status" value="1"/>
</dbReference>
<keyword evidence="6" id="KW-1185">Reference proteome</keyword>
<dbReference type="STRING" id="856736.SAMN04488058_11115"/>
<feature type="binding site" evidence="3">
    <location>
        <position position="143"/>
    </location>
    <ligand>
        <name>a divalent metal cation</name>
        <dbReference type="ChEBI" id="CHEBI:60240"/>
    </ligand>
</feature>
<dbReference type="Pfam" id="PF05163">
    <property type="entry name" value="DinB"/>
    <property type="match status" value="1"/>
</dbReference>
<comment type="similarity">
    <text evidence="1">Belongs to the DinB family.</text>
</comment>
<dbReference type="InterPro" id="IPR007837">
    <property type="entry name" value="DinB"/>
</dbReference>
<accession>A0A1H7A721</accession>
<evidence type="ECO:0000256" key="4">
    <source>
        <dbReference type="SAM" id="MobiDB-lite"/>
    </source>
</evidence>
<evidence type="ECO:0000256" key="3">
    <source>
        <dbReference type="PIRSR" id="PIRSR607837-1"/>
    </source>
</evidence>
<keyword evidence="2 3" id="KW-0479">Metal-binding</keyword>
<name>A0A1H7A721_9DEIO</name>
<dbReference type="PANTHER" id="PTHR37302">
    <property type="entry name" value="SLR1116 PROTEIN"/>
    <property type="match status" value="1"/>
</dbReference>
<gene>
    <name evidence="5" type="ORF">SAMN04488058_11115</name>
</gene>
<sequence>MNVREYYAYLSAAREQLWNFVRALPADDLGRDLIASGERFHNVKDLLLHVIDVEDHWIHAVALGAGVQGEGRYAHDWVRPRAEGYDLGWIIDYGREVERRTWALLDSGAGLSRPVKLVQDDPASDTVTLDQLLWHVMTHEVRHTAQVTLLIRQLGHTPPWLDYLRFVRPTVSVAQGRDADLEEAGPEDPLPEDSQPAG</sequence>
<dbReference type="GO" id="GO:0046872">
    <property type="term" value="F:metal ion binding"/>
    <property type="evidence" value="ECO:0007669"/>
    <property type="project" value="UniProtKB-KW"/>
</dbReference>
<evidence type="ECO:0000313" key="5">
    <source>
        <dbReference type="EMBL" id="SEJ57670.1"/>
    </source>
</evidence>
<dbReference type="PANTHER" id="PTHR37302:SF3">
    <property type="entry name" value="DAMAGE-INDUCIBLE PROTEIN DINB"/>
    <property type="match status" value="1"/>
</dbReference>
<proteinExistence type="inferred from homology"/>
<organism evidence="5 6">
    <name type="scientific">Deinococcus reticulitermitis</name>
    <dbReference type="NCBI Taxonomy" id="856736"/>
    <lineage>
        <taxon>Bacteria</taxon>
        <taxon>Thermotogati</taxon>
        <taxon>Deinococcota</taxon>
        <taxon>Deinococci</taxon>
        <taxon>Deinococcales</taxon>
        <taxon>Deinococcaceae</taxon>
        <taxon>Deinococcus</taxon>
    </lineage>
</organism>
<feature type="compositionally biased region" description="Acidic residues" evidence="4">
    <location>
        <begin position="180"/>
        <end position="191"/>
    </location>
</feature>